<feature type="domain" description="HRDC" evidence="1">
    <location>
        <begin position="66"/>
        <end position="138"/>
    </location>
</feature>
<organism evidence="2 3">
    <name type="scientific">Vitis vinifera</name>
    <name type="common">Grape</name>
    <dbReference type="NCBI Taxonomy" id="29760"/>
    <lineage>
        <taxon>Eukaryota</taxon>
        <taxon>Viridiplantae</taxon>
        <taxon>Streptophyta</taxon>
        <taxon>Embryophyta</taxon>
        <taxon>Tracheophyta</taxon>
        <taxon>Spermatophyta</taxon>
        <taxon>Magnoliopsida</taxon>
        <taxon>eudicotyledons</taxon>
        <taxon>Gunneridae</taxon>
        <taxon>Pentapetalae</taxon>
        <taxon>rosids</taxon>
        <taxon>Vitales</taxon>
        <taxon>Vitaceae</taxon>
        <taxon>Viteae</taxon>
        <taxon>Vitis</taxon>
    </lineage>
</organism>
<dbReference type="Gene3D" id="1.10.150.80">
    <property type="entry name" value="HRDC domain"/>
    <property type="match status" value="1"/>
</dbReference>
<evidence type="ECO:0000259" key="1">
    <source>
        <dbReference type="PROSITE" id="PS50967"/>
    </source>
</evidence>
<dbReference type="AlphaFoldDB" id="A0A438KNB5"/>
<proteinExistence type="predicted"/>
<dbReference type="PROSITE" id="PS50967">
    <property type="entry name" value="HRDC"/>
    <property type="match status" value="1"/>
</dbReference>
<name>A0A438KNB5_VITVI</name>
<evidence type="ECO:0000313" key="2">
    <source>
        <dbReference type="EMBL" id="RVX22694.1"/>
    </source>
</evidence>
<dbReference type="GO" id="GO:0003676">
    <property type="term" value="F:nucleic acid binding"/>
    <property type="evidence" value="ECO:0007669"/>
    <property type="project" value="InterPro"/>
</dbReference>
<gene>
    <name evidence="2" type="ORF">CK203_008476</name>
</gene>
<dbReference type="InterPro" id="IPR002121">
    <property type="entry name" value="HRDC_dom"/>
</dbReference>
<reference evidence="2 3" key="1">
    <citation type="journal article" date="2018" name="PLoS Genet.">
        <title>Population sequencing reveals clonal diversity and ancestral inbreeding in the grapevine cultivar Chardonnay.</title>
        <authorList>
            <person name="Roach M.J."/>
            <person name="Johnson D.L."/>
            <person name="Bohlmann J."/>
            <person name="van Vuuren H.J."/>
            <person name="Jones S.J."/>
            <person name="Pretorius I.S."/>
            <person name="Schmidt S.A."/>
            <person name="Borneman A.R."/>
        </authorList>
    </citation>
    <scope>NUCLEOTIDE SEQUENCE [LARGE SCALE GENOMIC DNA]</scope>
    <source>
        <strain evidence="3">cv. Chardonnay</strain>
        <tissue evidence="2">Leaf</tissue>
    </source>
</reference>
<dbReference type="GO" id="GO:0000166">
    <property type="term" value="F:nucleotide binding"/>
    <property type="evidence" value="ECO:0007669"/>
    <property type="project" value="InterPro"/>
</dbReference>
<evidence type="ECO:0000313" key="3">
    <source>
        <dbReference type="Proteomes" id="UP000288805"/>
    </source>
</evidence>
<dbReference type="EMBL" id="QGNW01000002">
    <property type="protein sequence ID" value="RVX22694.1"/>
    <property type="molecule type" value="Genomic_DNA"/>
</dbReference>
<dbReference type="Proteomes" id="UP000288805">
    <property type="component" value="Unassembled WGS sequence"/>
</dbReference>
<comment type="caution">
    <text evidence="2">The sequence shown here is derived from an EMBL/GenBank/DDBJ whole genome shotgun (WGS) entry which is preliminary data.</text>
</comment>
<dbReference type="InterPro" id="IPR010997">
    <property type="entry name" value="HRDC-like_sf"/>
</dbReference>
<sequence length="138" mass="15269">MLGTSCLSMRPLNCCPFLLASCSYPGLEGFMLQAVFVLNSLPQRTSEILCPPVGHSIQQFQFCVAVQTEGQLYHMLLDERMKFARGIGTAPYAICGNETIKKIALIRPSTKARLANIDGVNQVCFTIGMRIFIFFIGK</sequence>
<dbReference type="Pfam" id="PF00570">
    <property type="entry name" value="HRDC"/>
    <property type="match status" value="1"/>
</dbReference>
<protein>
    <recommendedName>
        <fullName evidence="1">HRDC domain-containing protein</fullName>
    </recommendedName>
</protein>
<dbReference type="InterPro" id="IPR044876">
    <property type="entry name" value="HRDC_dom_sf"/>
</dbReference>
<dbReference type="SUPFAM" id="SSF47819">
    <property type="entry name" value="HRDC-like"/>
    <property type="match status" value="1"/>
</dbReference>
<accession>A0A438KNB5</accession>